<feature type="repeat" description="PPR" evidence="2">
    <location>
        <begin position="191"/>
        <end position="225"/>
    </location>
</feature>
<dbReference type="Proteomes" id="UP000827889">
    <property type="component" value="Chromosome 4"/>
</dbReference>
<dbReference type="InterPro" id="IPR011990">
    <property type="entry name" value="TPR-like_helical_dom_sf"/>
</dbReference>
<dbReference type="Pfam" id="PF20431">
    <property type="entry name" value="E_motif"/>
    <property type="match status" value="1"/>
</dbReference>
<gene>
    <name evidence="4" type="primary">LOC115757369</name>
</gene>
<organism evidence="3 4">
    <name type="scientific">Rhodamnia argentea</name>
    <dbReference type="NCBI Taxonomy" id="178133"/>
    <lineage>
        <taxon>Eukaryota</taxon>
        <taxon>Viridiplantae</taxon>
        <taxon>Streptophyta</taxon>
        <taxon>Embryophyta</taxon>
        <taxon>Tracheophyta</taxon>
        <taxon>Spermatophyta</taxon>
        <taxon>Magnoliopsida</taxon>
        <taxon>eudicotyledons</taxon>
        <taxon>Gunneridae</taxon>
        <taxon>Pentapetalae</taxon>
        <taxon>rosids</taxon>
        <taxon>malvids</taxon>
        <taxon>Myrtales</taxon>
        <taxon>Myrtaceae</taxon>
        <taxon>Myrtoideae</taxon>
        <taxon>Myrteae</taxon>
        <taxon>Australasian group</taxon>
        <taxon>Rhodamnia</taxon>
    </lineage>
</organism>
<keyword evidence="3" id="KW-1185">Reference proteome</keyword>
<evidence type="ECO:0000256" key="2">
    <source>
        <dbReference type="PROSITE-ProRule" id="PRU00708"/>
    </source>
</evidence>
<reference evidence="4" key="1">
    <citation type="submission" date="2025-08" db="UniProtKB">
        <authorList>
            <consortium name="RefSeq"/>
        </authorList>
    </citation>
    <scope>IDENTIFICATION</scope>
    <source>
        <tissue evidence="4">Leaf</tissue>
    </source>
</reference>
<evidence type="ECO:0000256" key="1">
    <source>
        <dbReference type="ARBA" id="ARBA00022737"/>
    </source>
</evidence>
<dbReference type="PANTHER" id="PTHR47926:SF436">
    <property type="entry name" value="PENTATRICOPEPTIDE REPEAT-CONTAINING PROTEIN ELI1, CHLOROPLASTIC-LIKE ISOFORM X2"/>
    <property type="match status" value="1"/>
</dbReference>
<dbReference type="NCBIfam" id="TIGR00756">
    <property type="entry name" value="PPR"/>
    <property type="match status" value="3"/>
</dbReference>
<dbReference type="InterPro" id="IPR046960">
    <property type="entry name" value="PPR_At4g14850-like_plant"/>
</dbReference>
<dbReference type="InterPro" id="IPR046848">
    <property type="entry name" value="E_motif"/>
</dbReference>
<dbReference type="KEGG" id="rarg:115757369"/>
<evidence type="ECO:0000313" key="4">
    <source>
        <dbReference type="RefSeq" id="XP_030553434.2"/>
    </source>
</evidence>
<dbReference type="GeneID" id="115757369"/>
<dbReference type="PROSITE" id="PS51375">
    <property type="entry name" value="PPR"/>
    <property type="match status" value="2"/>
</dbReference>
<name>A0A8B8R1T3_9MYRT</name>
<sequence>MHANGRSLMSIPCSSTLLVVLKKCSSIKHLHQVHAQAIANGLLCADPGPVLTRILFALTALIPAPSLSGPSAEASASYLSSVFRAIPDPSTFCYNTIIRAHTLLASPLSALLLFVEMRRLGLPLDFHSFPFALKACAQLQALSLARTLHCQAVKLGFAADLFVVNSLVRVNSMCGHVADARRVFDESSCRDVVSFNSMIDGLVKSGDVENARILFEEMPERDAVSWGTLVAGYAQTNQCEEAIRMFDLMIASDIRPDNVAIVSALSACAQLGEIDQGKKMHEYMRENEILIDSFLCTGLVDMYMKCGCIEIAMELFEESPEKNLYTWNALLVGLGMHGYGHSSLDYFSRMVFSGLRPDGVSILGVLVGCSHAGLVHEASEIFDKMESVYGVVRELKHYGCMADLLARAGLVKEAEDMIYKMPMRGDIFVWGGLLGGCKIHGNVETAEKAARNVTELCPEDGGAYSIMASIYTSVNRWDDVVKTRRSLSASAAKKSSACSMIKLNGISHEFLSADSWHPEIEEVYFVLHLIRQHQQEGRY</sequence>
<accession>A0A8B8R1T3</accession>
<dbReference type="Pfam" id="PF01535">
    <property type="entry name" value="PPR"/>
    <property type="match status" value="7"/>
</dbReference>
<evidence type="ECO:0000313" key="3">
    <source>
        <dbReference type="Proteomes" id="UP000827889"/>
    </source>
</evidence>
<dbReference type="SUPFAM" id="SSF48452">
    <property type="entry name" value="TPR-like"/>
    <property type="match status" value="1"/>
</dbReference>
<dbReference type="Gene3D" id="1.25.40.10">
    <property type="entry name" value="Tetratricopeptide repeat domain"/>
    <property type="match status" value="3"/>
</dbReference>
<dbReference type="GO" id="GO:0009451">
    <property type="term" value="P:RNA modification"/>
    <property type="evidence" value="ECO:0007669"/>
    <property type="project" value="InterPro"/>
</dbReference>
<keyword evidence="1" id="KW-0677">Repeat</keyword>
<dbReference type="PANTHER" id="PTHR47926">
    <property type="entry name" value="PENTATRICOPEPTIDE REPEAT-CONTAINING PROTEIN"/>
    <property type="match status" value="1"/>
</dbReference>
<dbReference type="GO" id="GO:0003723">
    <property type="term" value="F:RNA binding"/>
    <property type="evidence" value="ECO:0007669"/>
    <property type="project" value="InterPro"/>
</dbReference>
<dbReference type="AlphaFoldDB" id="A0A8B8R1T3"/>
<dbReference type="RefSeq" id="XP_030553434.2">
    <property type="nucleotide sequence ID" value="XM_030697574.2"/>
</dbReference>
<feature type="repeat" description="PPR" evidence="2">
    <location>
        <begin position="323"/>
        <end position="357"/>
    </location>
</feature>
<dbReference type="InterPro" id="IPR002885">
    <property type="entry name" value="PPR_rpt"/>
</dbReference>
<proteinExistence type="predicted"/>
<protein>
    <submittedName>
        <fullName evidence="4">Pentatricopeptide repeat-containing protein At5g61800</fullName>
    </submittedName>
</protein>